<dbReference type="Gene3D" id="1.10.443.10">
    <property type="entry name" value="Intergrase catalytic core"/>
    <property type="match status" value="1"/>
</dbReference>
<comment type="similarity">
    <text evidence="1">Belongs to the 'phage' integrase family.</text>
</comment>
<protein>
    <recommendedName>
        <fullName evidence="5">Tyr recombinase domain-containing protein</fullName>
    </recommendedName>
</protein>
<dbReference type="PROSITE" id="PS51898">
    <property type="entry name" value="TYR_RECOMBINASE"/>
    <property type="match status" value="1"/>
</dbReference>
<accession>A0A0Q2M8P6</accession>
<dbReference type="Pfam" id="PF22022">
    <property type="entry name" value="Phage_int_M"/>
    <property type="match status" value="1"/>
</dbReference>
<keyword evidence="3" id="KW-0233">DNA recombination</keyword>
<evidence type="ECO:0000313" key="7">
    <source>
        <dbReference type="Proteomes" id="UP000051677"/>
    </source>
</evidence>
<dbReference type="EMBL" id="LKTM01000355">
    <property type="protein sequence ID" value="KQH76247.1"/>
    <property type="molecule type" value="Genomic_DNA"/>
</dbReference>
<feature type="domain" description="Tyr recombinase" evidence="5">
    <location>
        <begin position="170"/>
        <end position="353"/>
    </location>
</feature>
<dbReference type="InterPro" id="IPR010998">
    <property type="entry name" value="Integrase_recombinase_N"/>
</dbReference>
<evidence type="ECO:0000313" key="6">
    <source>
        <dbReference type="EMBL" id="KQH76247.1"/>
    </source>
</evidence>
<sequence>MATVRRYKTASGERWEVRYRQPNGITSRKRGFATKASAESWEARNKVSIDVGDFVQPSKGRARVGDLSAGWLERKKATTEPSHSRMLESAWRVHVQPVWGGVPVNKVSATAVKSWTAAMTGAGCSATTVLRALGVLAGILDDAIADGRISKNPARGLDPKRREKPTKPKRKHVYLDHDAVARLADEAGEHRALVLVLAYTGIRWGEAVALRVRHIDEVRRRLLVIDNAVQLGVDHALGDPKDDEPREVPVPKFVMAEVKKQVHGRGPDDLIFGDGAKYLPRPKSSGGWFAGAVKRAKIQAITPHDCRHTAASLAISAGANVLAVSRMLGHENPQVTLRTYADLFDTDLDKVGNALDAAHRKSVSKRGPKRVQTLREDAG</sequence>
<dbReference type="Gene3D" id="1.10.150.130">
    <property type="match status" value="1"/>
</dbReference>
<dbReference type="InterPro" id="IPR050090">
    <property type="entry name" value="Tyrosine_recombinase_XerCD"/>
</dbReference>
<evidence type="ECO:0000256" key="2">
    <source>
        <dbReference type="ARBA" id="ARBA00023125"/>
    </source>
</evidence>
<dbReference type="InterPro" id="IPR011010">
    <property type="entry name" value="DNA_brk_join_enz"/>
</dbReference>
<dbReference type="PANTHER" id="PTHR30349:SF64">
    <property type="entry name" value="PROPHAGE INTEGRASE INTD-RELATED"/>
    <property type="match status" value="1"/>
</dbReference>
<dbReference type="Pfam" id="PF00589">
    <property type="entry name" value="Phage_integrase"/>
    <property type="match status" value="1"/>
</dbReference>
<dbReference type="CDD" id="cd01189">
    <property type="entry name" value="INT_ICEBs1_C_like"/>
    <property type="match status" value="1"/>
</dbReference>
<dbReference type="InterPro" id="IPR002104">
    <property type="entry name" value="Integrase_catalytic"/>
</dbReference>
<evidence type="ECO:0000256" key="4">
    <source>
        <dbReference type="SAM" id="MobiDB-lite"/>
    </source>
</evidence>
<gene>
    <name evidence="6" type="ORF">AO501_09545</name>
</gene>
<reference evidence="6 7" key="1">
    <citation type="submission" date="2015-10" db="EMBL/GenBank/DDBJ databases">
        <title>Mycobacterium gordonae draft genome assembly.</title>
        <authorList>
            <person name="Ustinova V."/>
            <person name="Smirnova T."/>
            <person name="Blagodatskikh K."/>
            <person name="Varlamov D."/>
            <person name="Larionova E."/>
            <person name="Chernousova L."/>
        </authorList>
    </citation>
    <scope>NUCLEOTIDE SEQUENCE [LARGE SCALE GENOMIC DNA]</scope>
    <source>
        <strain evidence="6 7">CTRI 14-8773</strain>
    </source>
</reference>
<evidence type="ECO:0000256" key="3">
    <source>
        <dbReference type="ARBA" id="ARBA00023172"/>
    </source>
</evidence>
<dbReference type="InterPro" id="IPR053876">
    <property type="entry name" value="Phage_int_M"/>
</dbReference>
<dbReference type="Proteomes" id="UP000051677">
    <property type="component" value="Unassembled WGS sequence"/>
</dbReference>
<feature type="region of interest" description="Disordered" evidence="4">
    <location>
        <begin position="151"/>
        <end position="170"/>
    </location>
</feature>
<feature type="compositionally biased region" description="Basic residues" evidence="4">
    <location>
        <begin position="360"/>
        <end position="369"/>
    </location>
</feature>
<name>A0A0Q2M8P6_MYCGO</name>
<dbReference type="OrthoDB" id="1822491at2"/>
<keyword evidence="2" id="KW-0238">DNA-binding</keyword>
<proteinExistence type="inferred from homology"/>
<dbReference type="SUPFAM" id="SSF56349">
    <property type="entry name" value="DNA breaking-rejoining enzymes"/>
    <property type="match status" value="1"/>
</dbReference>
<dbReference type="AlphaFoldDB" id="A0A0Q2M8P6"/>
<dbReference type="GO" id="GO:0003677">
    <property type="term" value="F:DNA binding"/>
    <property type="evidence" value="ECO:0007669"/>
    <property type="project" value="UniProtKB-KW"/>
</dbReference>
<feature type="region of interest" description="Disordered" evidence="4">
    <location>
        <begin position="359"/>
        <end position="379"/>
    </location>
</feature>
<dbReference type="GO" id="GO:0015074">
    <property type="term" value="P:DNA integration"/>
    <property type="evidence" value="ECO:0007669"/>
    <property type="project" value="InterPro"/>
</dbReference>
<dbReference type="GO" id="GO:0006310">
    <property type="term" value="P:DNA recombination"/>
    <property type="evidence" value="ECO:0007669"/>
    <property type="project" value="UniProtKB-KW"/>
</dbReference>
<evidence type="ECO:0000259" key="5">
    <source>
        <dbReference type="PROSITE" id="PS51898"/>
    </source>
</evidence>
<dbReference type="InterPro" id="IPR013762">
    <property type="entry name" value="Integrase-like_cat_sf"/>
</dbReference>
<evidence type="ECO:0000256" key="1">
    <source>
        <dbReference type="ARBA" id="ARBA00008857"/>
    </source>
</evidence>
<comment type="caution">
    <text evidence="6">The sequence shown here is derived from an EMBL/GenBank/DDBJ whole genome shotgun (WGS) entry which is preliminary data.</text>
</comment>
<dbReference type="PANTHER" id="PTHR30349">
    <property type="entry name" value="PHAGE INTEGRASE-RELATED"/>
    <property type="match status" value="1"/>
</dbReference>
<organism evidence="6 7">
    <name type="scientific">Mycobacterium gordonae</name>
    <dbReference type="NCBI Taxonomy" id="1778"/>
    <lineage>
        <taxon>Bacteria</taxon>
        <taxon>Bacillati</taxon>
        <taxon>Actinomycetota</taxon>
        <taxon>Actinomycetes</taxon>
        <taxon>Mycobacteriales</taxon>
        <taxon>Mycobacteriaceae</taxon>
        <taxon>Mycobacterium</taxon>
    </lineage>
</organism>